<comment type="caution">
    <text evidence="1">The sequence shown here is derived from an EMBL/GenBank/DDBJ whole genome shotgun (WGS) entry which is preliminary data.</text>
</comment>
<evidence type="ECO:0000313" key="1">
    <source>
        <dbReference type="EMBL" id="KAG6637058.1"/>
    </source>
</evidence>
<reference evidence="1" key="1">
    <citation type="submission" date="2020-12" db="EMBL/GenBank/DDBJ databases">
        <title>WGS assembly of Carya illinoinensis cv. Pawnee.</title>
        <authorList>
            <person name="Platts A."/>
            <person name="Shu S."/>
            <person name="Wright S."/>
            <person name="Barry K."/>
            <person name="Edger P."/>
            <person name="Pires J.C."/>
            <person name="Schmutz J."/>
        </authorList>
    </citation>
    <scope>NUCLEOTIDE SEQUENCE</scope>
    <source>
        <tissue evidence="1">Leaf</tissue>
    </source>
</reference>
<dbReference type="PANTHER" id="PTHR38925:SF1">
    <property type="entry name" value="PROTEIN, PUTATIVE-RELATED"/>
    <property type="match status" value="1"/>
</dbReference>
<dbReference type="EMBL" id="CM031835">
    <property type="protein sequence ID" value="KAG6688960.1"/>
    <property type="molecule type" value="Genomic_DNA"/>
</dbReference>
<dbReference type="EMBL" id="CM031819">
    <property type="protein sequence ID" value="KAG6637059.1"/>
    <property type="molecule type" value="Genomic_DNA"/>
</dbReference>
<evidence type="ECO:0000313" key="2">
    <source>
        <dbReference type="EMBL" id="KAG6688960.1"/>
    </source>
</evidence>
<name>A0A8T1P471_CARIL</name>
<gene>
    <name evidence="1" type="ORF">CIPAW_11G154100</name>
    <name evidence="2" type="ORF">I3842_11G152600</name>
</gene>
<sequence length="113" mass="12652">MVLHLVPLAKLNLLSASQNPCPSVTSLLWPFLLRLSFGLKLVLGTYPEVVYAARLFFFRLGRIALHAEPALANNSRLERALRLVMSQRVTYATRSQTPQSDADDFHTLSMIAL</sequence>
<dbReference type="EMBL" id="CM031819">
    <property type="protein sequence ID" value="KAG6637061.1"/>
    <property type="molecule type" value="Genomic_DNA"/>
</dbReference>
<accession>A0A8T1P471</accession>
<dbReference type="Proteomes" id="UP000811609">
    <property type="component" value="Chromosome 11"/>
</dbReference>
<dbReference type="EMBL" id="CM031819">
    <property type="protein sequence ID" value="KAG6637058.1"/>
    <property type="molecule type" value="Genomic_DNA"/>
</dbReference>
<dbReference type="PANTHER" id="PTHR38925">
    <property type="entry name" value="PROTEIN, PUTATIVE-RELATED"/>
    <property type="match status" value="1"/>
</dbReference>
<dbReference type="Proteomes" id="UP000811246">
    <property type="component" value="Chromosome 11"/>
</dbReference>
<keyword evidence="3" id="KW-1185">Reference proteome</keyword>
<evidence type="ECO:0000313" key="3">
    <source>
        <dbReference type="Proteomes" id="UP000811609"/>
    </source>
</evidence>
<reference evidence="2" key="2">
    <citation type="submission" date="2021-01" db="EMBL/GenBank/DDBJ databases">
        <authorList>
            <person name="Lovell J.T."/>
            <person name="Bentley N."/>
            <person name="Bhattarai G."/>
            <person name="Jenkins J.W."/>
            <person name="Sreedasyam A."/>
            <person name="Alarcon Y."/>
            <person name="Bock C."/>
            <person name="Boston L."/>
            <person name="Carlson J."/>
            <person name="Cervantes K."/>
            <person name="Clermont K."/>
            <person name="Krom N."/>
            <person name="Kubenka K."/>
            <person name="Mamidi S."/>
            <person name="Mattison C."/>
            <person name="Monteros M."/>
            <person name="Pisani C."/>
            <person name="Plott C."/>
            <person name="Rajasekar S."/>
            <person name="Rhein H.S."/>
            <person name="Rohla C."/>
            <person name="Song M."/>
            <person name="Hilaire R.S."/>
            <person name="Shu S."/>
            <person name="Wells L."/>
            <person name="Wang X."/>
            <person name="Webber J."/>
            <person name="Heerema R.J."/>
            <person name="Klein P."/>
            <person name="Conner P."/>
            <person name="Grauke L."/>
            <person name="Grimwood J."/>
            <person name="Schmutz J."/>
            <person name="Randall J.J."/>
        </authorList>
    </citation>
    <scope>NUCLEOTIDE SEQUENCE</scope>
    <source>
        <tissue evidence="2">Leaf</tissue>
    </source>
</reference>
<dbReference type="OrthoDB" id="942283at2759"/>
<protein>
    <submittedName>
        <fullName evidence="1">Uncharacterized protein</fullName>
    </submittedName>
</protein>
<proteinExistence type="predicted"/>
<organism evidence="1 3">
    <name type="scientific">Carya illinoinensis</name>
    <name type="common">Pecan</name>
    <dbReference type="NCBI Taxonomy" id="32201"/>
    <lineage>
        <taxon>Eukaryota</taxon>
        <taxon>Viridiplantae</taxon>
        <taxon>Streptophyta</taxon>
        <taxon>Embryophyta</taxon>
        <taxon>Tracheophyta</taxon>
        <taxon>Spermatophyta</taxon>
        <taxon>Magnoliopsida</taxon>
        <taxon>eudicotyledons</taxon>
        <taxon>Gunneridae</taxon>
        <taxon>Pentapetalae</taxon>
        <taxon>rosids</taxon>
        <taxon>fabids</taxon>
        <taxon>Fagales</taxon>
        <taxon>Juglandaceae</taxon>
        <taxon>Carya</taxon>
    </lineage>
</organism>
<dbReference type="EMBL" id="CM031819">
    <property type="protein sequence ID" value="KAG6637060.1"/>
    <property type="molecule type" value="Genomic_DNA"/>
</dbReference>
<dbReference type="AlphaFoldDB" id="A0A8T1P471"/>